<evidence type="ECO:0000256" key="1">
    <source>
        <dbReference type="SAM" id="Phobius"/>
    </source>
</evidence>
<sequence length="267" mass="32016">MLPQSLLEFYHAHQVFILKFFFASLFILILHLTLLFPTANKKIKTILILLNLYFIFNYLLEQKNDLFLFKFSLFLICLVLFQYTLTWIMQRFKGFFLYLKLLFSLKIKNQKTTVSESKTPKNLSSFGSPQILTSFGLKVRSKSEVFIAEKLFENKIDFEYELALSADGKTYYPDFTIKLGKKTYYWEHFGMLSDEEYYKKTKIKIIWYEKNFPKKLIMTEEGHDLFPKICTEIDRLKQLKRRWLPRLLLTLKKSRASKEYASRTRPI</sequence>
<dbReference type="Gene3D" id="3.40.91.30">
    <property type="match status" value="1"/>
</dbReference>
<feature type="transmembrane region" description="Helical" evidence="1">
    <location>
        <begin position="66"/>
        <end position="88"/>
    </location>
</feature>
<dbReference type="AlphaFoldDB" id="A0A833JEV5"/>
<accession>A0A833JEV5</accession>
<dbReference type="Proteomes" id="UP000442694">
    <property type="component" value="Unassembled WGS sequence"/>
</dbReference>
<reference evidence="2 3" key="1">
    <citation type="submission" date="2019-10" db="EMBL/GenBank/DDBJ databases">
        <title>New genus of Silvanigrellaceae.</title>
        <authorList>
            <person name="Pitt A."/>
            <person name="Hahn M.W."/>
        </authorList>
    </citation>
    <scope>NUCLEOTIDE SEQUENCE [LARGE SCALE GENOMIC DNA]</scope>
    <source>
        <strain evidence="2 3">33A1-SZDP</strain>
    </source>
</reference>
<gene>
    <name evidence="2" type="ORF">GCL57_01585</name>
</gene>
<comment type="caution">
    <text evidence="2">The sequence shown here is derived from an EMBL/GenBank/DDBJ whole genome shotgun (WGS) entry which is preliminary data.</text>
</comment>
<protein>
    <submittedName>
        <fullName evidence="2">Uncharacterized protein</fullName>
    </submittedName>
</protein>
<dbReference type="EMBL" id="WFLN01000004">
    <property type="protein sequence ID" value="KAB8033419.1"/>
    <property type="molecule type" value="Genomic_DNA"/>
</dbReference>
<evidence type="ECO:0000313" key="2">
    <source>
        <dbReference type="EMBL" id="KAB8033419.1"/>
    </source>
</evidence>
<feature type="transmembrane region" description="Helical" evidence="1">
    <location>
        <begin position="16"/>
        <end position="36"/>
    </location>
</feature>
<evidence type="ECO:0000313" key="3">
    <source>
        <dbReference type="Proteomes" id="UP000442694"/>
    </source>
</evidence>
<keyword evidence="1" id="KW-0812">Transmembrane</keyword>
<dbReference type="RefSeq" id="WP_152211505.1">
    <property type="nucleotide sequence ID" value="NZ_WFLN01000004.1"/>
</dbReference>
<keyword evidence="1" id="KW-1133">Transmembrane helix</keyword>
<name>A0A833JEV5_9BACT</name>
<organism evidence="2 3">
    <name type="scientific">Fluviispira multicolorata</name>
    <dbReference type="NCBI Taxonomy" id="2654512"/>
    <lineage>
        <taxon>Bacteria</taxon>
        <taxon>Pseudomonadati</taxon>
        <taxon>Bdellovibrionota</taxon>
        <taxon>Oligoflexia</taxon>
        <taxon>Silvanigrellales</taxon>
        <taxon>Silvanigrellaceae</taxon>
        <taxon>Fluviispira</taxon>
    </lineage>
</organism>
<keyword evidence="1" id="KW-0472">Membrane</keyword>
<keyword evidence="3" id="KW-1185">Reference proteome</keyword>
<proteinExistence type="predicted"/>